<keyword evidence="3 6" id="KW-0812">Transmembrane</keyword>
<dbReference type="PANTHER" id="PTHR12668">
    <property type="entry name" value="TRANSMEMBRANE PROTEIN 14, 15"/>
    <property type="match status" value="1"/>
</dbReference>
<evidence type="ECO:0000256" key="4">
    <source>
        <dbReference type="ARBA" id="ARBA00022989"/>
    </source>
</evidence>
<dbReference type="GO" id="GO:0070453">
    <property type="term" value="P:regulation of heme biosynthetic process"/>
    <property type="evidence" value="ECO:0007669"/>
    <property type="project" value="TreeGrafter"/>
</dbReference>
<keyword evidence="8" id="KW-1185">Reference proteome</keyword>
<dbReference type="EMBL" id="KQ766333">
    <property type="protein sequence ID" value="OAD53713.1"/>
    <property type="molecule type" value="Genomic_DNA"/>
</dbReference>
<evidence type="ECO:0000256" key="5">
    <source>
        <dbReference type="ARBA" id="ARBA00023136"/>
    </source>
</evidence>
<feature type="transmembrane region" description="Helical" evidence="6">
    <location>
        <begin position="55"/>
        <end position="74"/>
    </location>
</feature>
<dbReference type="AlphaFoldDB" id="A0A310SEC8"/>
<protein>
    <submittedName>
        <fullName evidence="7">Transmembrane protein 14C</fullName>
    </submittedName>
</protein>
<keyword evidence="4 6" id="KW-1133">Transmembrane helix</keyword>
<keyword evidence="5 6" id="KW-0472">Membrane</keyword>
<evidence type="ECO:0000256" key="6">
    <source>
        <dbReference type="SAM" id="Phobius"/>
    </source>
</evidence>
<evidence type="ECO:0000256" key="2">
    <source>
        <dbReference type="ARBA" id="ARBA00007590"/>
    </source>
</evidence>
<dbReference type="GO" id="GO:0031966">
    <property type="term" value="C:mitochondrial membrane"/>
    <property type="evidence" value="ECO:0007669"/>
    <property type="project" value="TreeGrafter"/>
</dbReference>
<feature type="transmembrane region" description="Helical" evidence="6">
    <location>
        <begin position="6"/>
        <end position="23"/>
    </location>
</feature>
<dbReference type="InterPro" id="IPR044890">
    <property type="entry name" value="TMEM14_sf"/>
</dbReference>
<evidence type="ECO:0000313" key="7">
    <source>
        <dbReference type="EMBL" id="OAD53713.1"/>
    </source>
</evidence>
<dbReference type="Gene3D" id="1.10.10.1740">
    <property type="entry name" value="Transmembrane protein 14-like"/>
    <property type="match status" value="1"/>
</dbReference>
<sequence>MPADIFGYVYAATIAAGGVLGYVKAQSVPSLGAGLLFGSILGYGAYQTSQDPKNIALSVTANIILGGFMGYRYMNTRKIMPAGIAVLRYYFI</sequence>
<reference evidence="7 8" key="1">
    <citation type="submission" date="2015-07" db="EMBL/GenBank/DDBJ databases">
        <title>The genome of Eufriesea mexicana.</title>
        <authorList>
            <person name="Pan H."/>
            <person name="Kapheim K."/>
        </authorList>
    </citation>
    <scope>NUCLEOTIDE SEQUENCE [LARGE SCALE GENOMIC DNA]</scope>
    <source>
        <strain evidence="7">0111107269</strain>
        <tissue evidence="7">Whole body</tissue>
    </source>
</reference>
<comment type="subcellular location">
    <subcellularLocation>
        <location evidence="1">Membrane</location>
    </subcellularLocation>
</comment>
<accession>A0A310SEC8</accession>
<comment type="similarity">
    <text evidence="2">Belongs to the TMEM14 family.</text>
</comment>
<evidence type="ECO:0000313" key="8">
    <source>
        <dbReference type="Proteomes" id="UP000250275"/>
    </source>
</evidence>
<dbReference type="PANTHER" id="PTHR12668:SF43">
    <property type="entry name" value="TRANSMEMBRANE PROTEIN 14 HOMOLOG"/>
    <property type="match status" value="1"/>
</dbReference>
<dbReference type="OrthoDB" id="5620at2759"/>
<name>A0A310SEC8_9HYME</name>
<dbReference type="InterPro" id="IPR005349">
    <property type="entry name" value="TMEM14"/>
</dbReference>
<dbReference type="Proteomes" id="UP000250275">
    <property type="component" value="Unassembled WGS sequence"/>
</dbReference>
<evidence type="ECO:0000256" key="3">
    <source>
        <dbReference type="ARBA" id="ARBA00022692"/>
    </source>
</evidence>
<organism evidence="7 8">
    <name type="scientific">Eufriesea mexicana</name>
    <dbReference type="NCBI Taxonomy" id="516756"/>
    <lineage>
        <taxon>Eukaryota</taxon>
        <taxon>Metazoa</taxon>
        <taxon>Ecdysozoa</taxon>
        <taxon>Arthropoda</taxon>
        <taxon>Hexapoda</taxon>
        <taxon>Insecta</taxon>
        <taxon>Pterygota</taxon>
        <taxon>Neoptera</taxon>
        <taxon>Endopterygota</taxon>
        <taxon>Hymenoptera</taxon>
        <taxon>Apocrita</taxon>
        <taxon>Aculeata</taxon>
        <taxon>Apoidea</taxon>
        <taxon>Anthophila</taxon>
        <taxon>Apidae</taxon>
        <taxon>Eufriesea</taxon>
    </lineage>
</organism>
<feature type="transmembrane region" description="Helical" evidence="6">
    <location>
        <begin position="30"/>
        <end position="49"/>
    </location>
</feature>
<gene>
    <name evidence="7" type="ORF">WN48_09454</name>
</gene>
<proteinExistence type="inferred from homology"/>
<evidence type="ECO:0000256" key="1">
    <source>
        <dbReference type="ARBA" id="ARBA00004370"/>
    </source>
</evidence>
<dbReference type="Pfam" id="PF03647">
    <property type="entry name" value="Tmemb_14"/>
    <property type="match status" value="1"/>
</dbReference>